<sequence length="161" mass="19122">MAERSATEVFAETSTLLDTVQKWGCQFDDRNGVTFFERLEDLRTGYGITCQLLTCLPLLFKDQALLWYRNNQDDWRNWEDFETCFRAYYARAATLKLEEEIARRKQGAAETARNYVTAIKTLMRRHKGMPESTRLERIYHNLRPEYCCTSDERTSLRCRSY</sequence>
<dbReference type="EMBL" id="KK107272">
    <property type="protein sequence ID" value="EZA53801.1"/>
    <property type="molecule type" value="Genomic_DNA"/>
</dbReference>
<evidence type="ECO:0000313" key="2">
    <source>
        <dbReference type="EMBL" id="EZA53801.1"/>
    </source>
</evidence>
<protein>
    <recommendedName>
        <fullName evidence="1">Retrotransposon gag domain-containing protein</fullName>
    </recommendedName>
</protein>
<organism evidence="2 3">
    <name type="scientific">Ooceraea biroi</name>
    <name type="common">Clonal raider ant</name>
    <name type="synonym">Cerapachys biroi</name>
    <dbReference type="NCBI Taxonomy" id="2015173"/>
    <lineage>
        <taxon>Eukaryota</taxon>
        <taxon>Metazoa</taxon>
        <taxon>Ecdysozoa</taxon>
        <taxon>Arthropoda</taxon>
        <taxon>Hexapoda</taxon>
        <taxon>Insecta</taxon>
        <taxon>Pterygota</taxon>
        <taxon>Neoptera</taxon>
        <taxon>Endopterygota</taxon>
        <taxon>Hymenoptera</taxon>
        <taxon>Apocrita</taxon>
        <taxon>Aculeata</taxon>
        <taxon>Formicoidea</taxon>
        <taxon>Formicidae</taxon>
        <taxon>Dorylinae</taxon>
        <taxon>Ooceraea</taxon>
    </lineage>
</organism>
<evidence type="ECO:0000313" key="3">
    <source>
        <dbReference type="Proteomes" id="UP000053097"/>
    </source>
</evidence>
<gene>
    <name evidence="2" type="ORF">X777_06865</name>
</gene>
<accession>A0A026WDP1</accession>
<evidence type="ECO:0000259" key="1">
    <source>
        <dbReference type="Pfam" id="PF03732"/>
    </source>
</evidence>
<reference evidence="2 3" key="1">
    <citation type="journal article" date="2014" name="Curr. Biol.">
        <title>The genome of the clonal raider ant Cerapachys biroi.</title>
        <authorList>
            <person name="Oxley P.R."/>
            <person name="Ji L."/>
            <person name="Fetter-Pruneda I."/>
            <person name="McKenzie S.K."/>
            <person name="Li C."/>
            <person name="Hu H."/>
            <person name="Zhang G."/>
            <person name="Kronauer D.J."/>
        </authorList>
    </citation>
    <scope>NUCLEOTIDE SEQUENCE [LARGE SCALE GENOMIC DNA]</scope>
</reference>
<feature type="domain" description="Retrotransposon gag" evidence="1">
    <location>
        <begin position="58"/>
        <end position="143"/>
    </location>
</feature>
<name>A0A026WDP1_OOCBI</name>
<dbReference type="OMA" id="TWATWEN"/>
<dbReference type="Pfam" id="PF03732">
    <property type="entry name" value="Retrotrans_gag"/>
    <property type="match status" value="1"/>
</dbReference>
<dbReference type="InterPro" id="IPR005162">
    <property type="entry name" value="Retrotrans_gag_dom"/>
</dbReference>
<dbReference type="AlphaFoldDB" id="A0A026WDP1"/>
<proteinExistence type="predicted"/>
<dbReference type="Proteomes" id="UP000053097">
    <property type="component" value="Unassembled WGS sequence"/>
</dbReference>
<keyword evidence="3" id="KW-1185">Reference proteome</keyword>